<keyword evidence="3" id="KW-1185">Reference proteome</keyword>
<keyword evidence="1" id="KW-0472">Membrane</keyword>
<protein>
    <submittedName>
        <fullName evidence="2">Uncharacterized protein</fullName>
    </submittedName>
</protein>
<feature type="transmembrane region" description="Helical" evidence="1">
    <location>
        <begin position="69"/>
        <end position="90"/>
    </location>
</feature>
<evidence type="ECO:0000313" key="3">
    <source>
        <dbReference type="Proteomes" id="UP000189059"/>
    </source>
</evidence>
<sequence length="91" mass="10548">MKKEPYVFEFRPAKNLPMANDTTSPCLDSKVGTMLRLKPETTASKLWFLVFPRVLLQQKIMNFTLVDSYFGDICVKFISFATFTSVIAFYY</sequence>
<gene>
    <name evidence="2" type="ORF">BBD40_23705</name>
</gene>
<proteinExistence type="predicted"/>
<evidence type="ECO:0000313" key="2">
    <source>
        <dbReference type="EMBL" id="OOC58697.1"/>
    </source>
</evidence>
<organism evidence="2 3">
    <name type="scientific">Paenibacillus ihbetae</name>
    <dbReference type="NCBI Taxonomy" id="1870820"/>
    <lineage>
        <taxon>Bacteria</taxon>
        <taxon>Bacillati</taxon>
        <taxon>Bacillota</taxon>
        <taxon>Bacilli</taxon>
        <taxon>Bacillales</taxon>
        <taxon>Paenibacillaceae</taxon>
        <taxon>Paenibacillus</taxon>
    </lineage>
</organism>
<dbReference type="EMBL" id="MRVI01000002">
    <property type="protein sequence ID" value="OOC58697.1"/>
    <property type="molecule type" value="Genomic_DNA"/>
</dbReference>
<name>A0ABX3JPC1_9BACL</name>
<keyword evidence="1" id="KW-1133">Transmembrane helix</keyword>
<accession>A0ABX3JPC1</accession>
<evidence type="ECO:0000256" key="1">
    <source>
        <dbReference type="SAM" id="Phobius"/>
    </source>
</evidence>
<reference evidence="2 3" key="1">
    <citation type="submission" date="2016-12" db="EMBL/GenBank/DDBJ databases">
        <title>Genome sequencing and description of Paenibacillus sp. nov. from high altitude lake in the Indian Trans- Himalayas.</title>
        <authorList>
            <person name="Kiran S."/>
            <person name="Swarnkar M.K."/>
            <person name="Rana A."/>
            <person name="Tewari R."/>
            <person name="Gulati A."/>
        </authorList>
    </citation>
    <scope>NUCLEOTIDE SEQUENCE [LARGE SCALE GENOMIC DNA]</scope>
    <source>
        <strain evidence="2 3">IHBB 9951</strain>
    </source>
</reference>
<keyword evidence="1" id="KW-0812">Transmembrane</keyword>
<dbReference type="Proteomes" id="UP000189059">
    <property type="component" value="Unassembled WGS sequence"/>
</dbReference>
<comment type="caution">
    <text evidence="2">The sequence shown here is derived from an EMBL/GenBank/DDBJ whole genome shotgun (WGS) entry which is preliminary data.</text>
</comment>